<gene>
    <name evidence="1" type="ORF">DGAL_LOCUS16506</name>
</gene>
<dbReference type="AlphaFoldDB" id="A0A8J2WV25"/>
<evidence type="ECO:0000313" key="2">
    <source>
        <dbReference type="Proteomes" id="UP000789390"/>
    </source>
</evidence>
<dbReference type="Proteomes" id="UP000789390">
    <property type="component" value="Unassembled WGS sequence"/>
</dbReference>
<sequence length="114" mass="13680">MHLHQQLPEFFQLQLRILDCTADLRRHLKDHLFSYNALRKKYFFGFFPSDKPSQEYCNQRKGIFMMIQPPGSSRSPSSSFGVWEHKHHQILVFYSWSFWLPVLIRTTLLVICSF</sequence>
<evidence type="ECO:0000313" key="1">
    <source>
        <dbReference type="EMBL" id="CAH0112731.1"/>
    </source>
</evidence>
<accession>A0A8J2WV25</accession>
<dbReference type="EMBL" id="CAKKLH010000330">
    <property type="protein sequence ID" value="CAH0112731.1"/>
    <property type="molecule type" value="Genomic_DNA"/>
</dbReference>
<organism evidence="1 2">
    <name type="scientific">Daphnia galeata</name>
    <dbReference type="NCBI Taxonomy" id="27404"/>
    <lineage>
        <taxon>Eukaryota</taxon>
        <taxon>Metazoa</taxon>
        <taxon>Ecdysozoa</taxon>
        <taxon>Arthropoda</taxon>
        <taxon>Crustacea</taxon>
        <taxon>Branchiopoda</taxon>
        <taxon>Diplostraca</taxon>
        <taxon>Cladocera</taxon>
        <taxon>Anomopoda</taxon>
        <taxon>Daphniidae</taxon>
        <taxon>Daphnia</taxon>
    </lineage>
</organism>
<keyword evidence="2" id="KW-1185">Reference proteome</keyword>
<comment type="caution">
    <text evidence="1">The sequence shown here is derived from an EMBL/GenBank/DDBJ whole genome shotgun (WGS) entry which is preliminary data.</text>
</comment>
<protein>
    <submittedName>
        <fullName evidence="1">Uncharacterized protein</fullName>
    </submittedName>
</protein>
<reference evidence="1" key="1">
    <citation type="submission" date="2021-11" db="EMBL/GenBank/DDBJ databases">
        <authorList>
            <person name="Schell T."/>
        </authorList>
    </citation>
    <scope>NUCLEOTIDE SEQUENCE</scope>
    <source>
        <strain evidence="1">M5</strain>
    </source>
</reference>
<proteinExistence type="predicted"/>
<name>A0A8J2WV25_9CRUS</name>